<accession>A0A7W6D5H0</accession>
<dbReference type="Pfam" id="PF04480">
    <property type="entry name" value="DUF559"/>
    <property type="match status" value="1"/>
</dbReference>
<dbReference type="Proteomes" id="UP000528964">
    <property type="component" value="Unassembled WGS sequence"/>
</dbReference>
<protein>
    <submittedName>
        <fullName evidence="3">Very-short-patch-repair endonuclease</fullName>
    </submittedName>
</protein>
<dbReference type="Gene3D" id="3.40.960.10">
    <property type="entry name" value="VSR Endonuclease"/>
    <property type="match status" value="1"/>
</dbReference>
<dbReference type="AlphaFoldDB" id="A0A7W6D5H0"/>
<dbReference type="GO" id="GO:0004519">
    <property type="term" value="F:endonuclease activity"/>
    <property type="evidence" value="ECO:0007669"/>
    <property type="project" value="UniProtKB-KW"/>
</dbReference>
<feature type="region of interest" description="Disordered" evidence="1">
    <location>
        <begin position="87"/>
        <end position="108"/>
    </location>
</feature>
<evidence type="ECO:0000259" key="2">
    <source>
        <dbReference type="Pfam" id="PF04480"/>
    </source>
</evidence>
<keyword evidence="3" id="KW-0378">Hydrolase</keyword>
<evidence type="ECO:0000256" key="1">
    <source>
        <dbReference type="SAM" id="MobiDB-lite"/>
    </source>
</evidence>
<proteinExistence type="predicted"/>
<dbReference type="PANTHER" id="PTHR38590:SF1">
    <property type="entry name" value="BLL0828 PROTEIN"/>
    <property type="match status" value="1"/>
</dbReference>
<name>A0A7W6D5H0_9HYPH</name>
<gene>
    <name evidence="3" type="ORF">GGR24_002183</name>
</gene>
<comment type="caution">
    <text evidence="3">The sequence shown here is derived from an EMBL/GenBank/DDBJ whole genome shotgun (WGS) entry which is preliminary data.</text>
</comment>
<dbReference type="InterPro" id="IPR011335">
    <property type="entry name" value="Restrct_endonuc-II-like"/>
</dbReference>
<dbReference type="PANTHER" id="PTHR38590">
    <property type="entry name" value="BLL0828 PROTEIN"/>
    <property type="match status" value="1"/>
</dbReference>
<keyword evidence="3" id="KW-0540">Nuclease</keyword>
<feature type="domain" description="DUF559" evidence="2">
    <location>
        <begin position="2"/>
        <end position="85"/>
    </location>
</feature>
<dbReference type="CDD" id="cd01038">
    <property type="entry name" value="Endonuclease_DUF559"/>
    <property type="match status" value="1"/>
</dbReference>
<organism evidence="3 4">
    <name type="scientific">Hansschlegelia beijingensis</name>
    <dbReference type="NCBI Taxonomy" id="1133344"/>
    <lineage>
        <taxon>Bacteria</taxon>
        <taxon>Pseudomonadati</taxon>
        <taxon>Pseudomonadota</taxon>
        <taxon>Alphaproteobacteria</taxon>
        <taxon>Hyphomicrobiales</taxon>
        <taxon>Methylopilaceae</taxon>
        <taxon>Hansschlegelia</taxon>
    </lineage>
</organism>
<keyword evidence="3" id="KW-0255">Endonuclease</keyword>
<keyword evidence="4" id="KW-1185">Reference proteome</keyword>
<dbReference type="InterPro" id="IPR047216">
    <property type="entry name" value="Endonuclease_DUF559_bact"/>
</dbReference>
<dbReference type="SUPFAM" id="SSF52980">
    <property type="entry name" value="Restriction endonuclease-like"/>
    <property type="match status" value="1"/>
</dbReference>
<evidence type="ECO:0000313" key="4">
    <source>
        <dbReference type="Proteomes" id="UP000528964"/>
    </source>
</evidence>
<dbReference type="EMBL" id="JACIDR010000003">
    <property type="protein sequence ID" value="MBB3973513.1"/>
    <property type="molecule type" value="Genomic_DNA"/>
</dbReference>
<sequence>MRLRRLAVPGSHFRRQMVIGSFIADFACLRSRLIVEVDGGQHAENAADAERTAALEAQGWSVLRFWNTDVLSNIDGVLEAIAAAVAARDGASRGATPTPDPSPQGGGE</sequence>
<dbReference type="InterPro" id="IPR007569">
    <property type="entry name" value="DUF559"/>
</dbReference>
<evidence type="ECO:0000313" key="3">
    <source>
        <dbReference type="EMBL" id="MBB3973513.1"/>
    </source>
</evidence>
<reference evidence="3 4" key="1">
    <citation type="submission" date="2020-08" db="EMBL/GenBank/DDBJ databases">
        <title>Genomic Encyclopedia of Type Strains, Phase IV (KMG-IV): sequencing the most valuable type-strain genomes for metagenomic binning, comparative biology and taxonomic classification.</title>
        <authorList>
            <person name="Goeker M."/>
        </authorList>
    </citation>
    <scope>NUCLEOTIDE SEQUENCE [LARGE SCALE GENOMIC DNA]</scope>
    <source>
        <strain evidence="3 4">DSM 25481</strain>
    </source>
</reference>